<evidence type="ECO:0000313" key="2">
    <source>
        <dbReference type="Proteomes" id="UP000472240"/>
    </source>
</evidence>
<evidence type="ECO:0000313" key="1">
    <source>
        <dbReference type="Ensembl" id="ENSRFEP00010021554.1"/>
    </source>
</evidence>
<reference evidence="1 2" key="1">
    <citation type="journal article" date="2015" name="Annu Rev Anim Biosci">
        <title>The Genome 10K Project: a way forward.</title>
        <authorList>
            <person name="Koepfli K.P."/>
            <person name="Paten B."/>
            <person name="O'Brien S.J."/>
            <person name="Koepfli K.P."/>
            <person name="Paten B."/>
            <person name="Antunes A."/>
            <person name="Belov K."/>
            <person name="Bustamante C."/>
            <person name="Castoe T.A."/>
            <person name="Clawson H."/>
            <person name="Crawford A.J."/>
            <person name="Diekhans M."/>
            <person name="Distel D."/>
            <person name="Durbin R."/>
            <person name="Earl D."/>
            <person name="Fujita M.K."/>
            <person name="Gamble T."/>
            <person name="Georges A."/>
            <person name="Gemmell N."/>
            <person name="Gilbert M.T."/>
            <person name="Graves J.M."/>
            <person name="Green R.E."/>
            <person name="Hickey G."/>
            <person name="Jarvis E.D."/>
            <person name="Johnson W."/>
            <person name="Komissarov A."/>
            <person name="Korf I."/>
            <person name="Kuhn R."/>
            <person name="Larkin D.M."/>
            <person name="Lewin H."/>
            <person name="Lopez J.V."/>
            <person name="Ma J."/>
            <person name="Marques-Bonet T."/>
            <person name="Miller W."/>
            <person name="Murphy R."/>
            <person name="Pevzner P."/>
            <person name="Shapiro B."/>
            <person name="Steiner C."/>
            <person name="Tamazian G."/>
            <person name="Venkatesh B."/>
            <person name="Wang J."/>
            <person name="Wayne R."/>
            <person name="Wiley E."/>
            <person name="Yang H."/>
            <person name="Zhang G."/>
            <person name="Haussler D."/>
            <person name="Ryder O."/>
            <person name="O'Brien S.J."/>
        </authorList>
    </citation>
    <scope>NUCLEOTIDE SEQUENCE</scope>
</reference>
<dbReference type="OMA" id="FCCEVSS"/>
<dbReference type="GeneTree" id="ENSGT00960000190647"/>
<dbReference type="AlphaFoldDB" id="A0A671FCQ0"/>
<sequence length="86" mass="9576">MVDNMVKTVNPVSMGPLPYFFCCEVSSLIRSHAVRNTMTVYKAFCKSTNGSFGRSITCRKGKSISRISVYSSKTKLCLFHHKSGSM</sequence>
<reference evidence="1" key="5">
    <citation type="submission" date="2025-09" db="UniProtKB">
        <authorList>
            <consortium name="Ensembl"/>
        </authorList>
    </citation>
    <scope>IDENTIFICATION</scope>
</reference>
<name>A0A671FCQ0_RHIFE</name>
<dbReference type="InParanoid" id="A0A671FCQ0"/>
<reference evidence="1" key="4">
    <citation type="submission" date="2025-08" db="UniProtKB">
        <authorList>
            <consortium name="Ensembl"/>
        </authorList>
    </citation>
    <scope>IDENTIFICATION</scope>
</reference>
<proteinExistence type="predicted"/>
<dbReference type="Proteomes" id="UP000472240">
    <property type="component" value="Chromosome 3"/>
</dbReference>
<organism evidence="1 2">
    <name type="scientific">Rhinolophus ferrumequinum</name>
    <name type="common">Greater horseshoe bat</name>
    <dbReference type="NCBI Taxonomy" id="59479"/>
    <lineage>
        <taxon>Eukaryota</taxon>
        <taxon>Metazoa</taxon>
        <taxon>Chordata</taxon>
        <taxon>Craniata</taxon>
        <taxon>Vertebrata</taxon>
        <taxon>Euteleostomi</taxon>
        <taxon>Mammalia</taxon>
        <taxon>Eutheria</taxon>
        <taxon>Laurasiatheria</taxon>
        <taxon>Chiroptera</taxon>
        <taxon>Yinpterochiroptera</taxon>
        <taxon>Rhinolophoidea</taxon>
        <taxon>Rhinolophidae</taxon>
        <taxon>Rhinolophinae</taxon>
        <taxon>Rhinolophus</taxon>
    </lineage>
</organism>
<accession>A0A671FCQ0</accession>
<reference evidence="2" key="3">
    <citation type="submission" date="2018-12" db="EMBL/GenBank/DDBJ databases">
        <title>G10K-VGP greater horseshoe bat female genome, primary haplotype.</title>
        <authorList>
            <person name="Teeling E."/>
            <person name="Myers G."/>
            <person name="Vernes S."/>
            <person name="Pippel M."/>
            <person name="Winkler S."/>
            <person name="Fedrigo O."/>
            <person name="Rhie A."/>
            <person name="Koren S."/>
            <person name="Phillippy A."/>
            <person name="Lewin H."/>
            <person name="Damas J."/>
            <person name="Howe K."/>
            <person name="Mountcastle J."/>
            <person name="Jarvis E.D."/>
        </authorList>
    </citation>
    <scope>NUCLEOTIDE SEQUENCE [LARGE SCALE GENOMIC DNA]</scope>
</reference>
<reference evidence="1 2" key="2">
    <citation type="journal article" date="2018" name="Annu Rev Anim Biosci">
        <title>Bat Biology, Genomes, and the Bat1K Project: To Generate Chromosome-Level Genomes for All Living Bat Species.</title>
        <authorList>
            <person name="Teeling E.C."/>
            <person name="Vernes S.C."/>
            <person name="Davalos L.M."/>
            <person name="Ray D.A."/>
            <person name="Gilbert M.T.P."/>
            <person name="Myers E."/>
        </authorList>
    </citation>
    <scope>NUCLEOTIDE SEQUENCE</scope>
</reference>
<protein>
    <submittedName>
        <fullName evidence="1">Uncharacterized protein</fullName>
    </submittedName>
</protein>
<dbReference type="Ensembl" id="ENSRFET00010023457.1">
    <property type="protein sequence ID" value="ENSRFEP00010021554.1"/>
    <property type="gene ID" value="ENSRFEG00010014477.1"/>
</dbReference>
<keyword evidence="2" id="KW-1185">Reference proteome</keyword>